<evidence type="ECO:0000313" key="2">
    <source>
        <dbReference type="Proteomes" id="UP001218188"/>
    </source>
</evidence>
<protein>
    <submittedName>
        <fullName evidence="1">Uncharacterized protein</fullName>
    </submittedName>
</protein>
<comment type="caution">
    <text evidence="1">The sequence shown here is derived from an EMBL/GenBank/DDBJ whole genome shotgun (WGS) entry which is preliminary data.</text>
</comment>
<evidence type="ECO:0000313" key="1">
    <source>
        <dbReference type="EMBL" id="KAJ7019377.1"/>
    </source>
</evidence>
<keyword evidence="2" id="KW-1185">Reference proteome</keyword>
<accession>A0AAD6S5L4</accession>
<dbReference type="Proteomes" id="UP001218188">
    <property type="component" value="Unassembled WGS sequence"/>
</dbReference>
<proteinExistence type="predicted"/>
<dbReference type="PANTHER" id="PTHR33129:SF3">
    <property type="entry name" value="HOT SPOT (RHS) PROTEIN, PUTATIVE-RELATED"/>
    <property type="match status" value="1"/>
</dbReference>
<dbReference type="PANTHER" id="PTHR33129">
    <property type="entry name" value="PROTEIN KINASE DOMAIN-CONTAINING PROTEIN-RELATED"/>
    <property type="match status" value="1"/>
</dbReference>
<reference evidence="1" key="1">
    <citation type="submission" date="2023-03" db="EMBL/GenBank/DDBJ databases">
        <title>Massive genome expansion in bonnet fungi (Mycena s.s.) driven by repeated elements and novel gene families across ecological guilds.</title>
        <authorList>
            <consortium name="Lawrence Berkeley National Laboratory"/>
            <person name="Harder C.B."/>
            <person name="Miyauchi S."/>
            <person name="Viragh M."/>
            <person name="Kuo A."/>
            <person name="Thoen E."/>
            <person name="Andreopoulos B."/>
            <person name="Lu D."/>
            <person name="Skrede I."/>
            <person name="Drula E."/>
            <person name="Henrissat B."/>
            <person name="Morin E."/>
            <person name="Kohler A."/>
            <person name="Barry K."/>
            <person name="LaButti K."/>
            <person name="Morin E."/>
            <person name="Salamov A."/>
            <person name="Lipzen A."/>
            <person name="Mereny Z."/>
            <person name="Hegedus B."/>
            <person name="Baldrian P."/>
            <person name="Stursova M."/>
            <person name="Weitz H."/>
            <person name="Taylor A."/>
            <person name="Grigoriev I.V."/>
            <person name="Nagy L.G."/>
            <person name="Martin F."/>
            <person name="Kauserud H."/>
        </authorList>
    </citation>
    <scope>NUCLEOTIDE SEQUENCE</scope>
    <source>
        <strain evidence="1">CBHHK200</strain>
    </source>
</reference>
<dbReference type="AlphaFoldDB" id="A0AAD6S5L4"/>
<name>A0AAD6S5L4_9AGAR</name>
<dbReference type="InterPro" id="IPR052980">
    <property type="entry name" value="Crinkler_effector"/>
</dbReference>
<gene>
    <name evidence="1" type="ORF">C8F04DRAFT_1147846</name>
</gene>
<organism evidence="1 2">
    <name type="scientific">Mycena alexandri</name>
    <dbReference type="NCBI Taxonomy" id="1745969"/>
    <lineage>
        <taxon>Eukaryota</taxon>
        <taxon>Fungi</taxon>
        <taxon>Dikarya</taxon>
        <taxon>Basidiomycota</taxon>
        <taxon>Agaricomycotina</taxon>
        <taxon>Agaricomycetes</taxon>
        <taxon>Agaricomycetidae</taxon>
        <taxon>Agaricales</taxon>
        <taxon>Marasmiineae</taxon>
        <taxon>Mycenaceae</taxon>
        <taxon>Mycena</taxon>
    </lineage>
</organism>
<sequence length="546" mass="62108">MPINSIDDLLALPELRAQKVDSTSHSLHRLRLAYWGKNAPDGDVWDLTRPILEPWSEGKLVVFEEYLRILEVIDVARQKHTSNPVAHQGVLITGSPGIGKTSSLWFILVTYLCRAEPIVFYYQDKIYVFTASGVYFVASGQVLQTDLFSNILCLVDMDWGQAPGPGALRNEVLLTSNQTFVVGASSPDEDRYHFWMKQARILTFVLEAPTTKDLSNLCRLTDRNFQESDFPRKTKSLLAIFGPDLRRLVPALLEHNVDNQQDLVRRHIAEILAHIRRLGSDDLFRLFQRPDQVSDTFSHTLIETHRSPLFSKDDHLVCHRIRSRMILRLVLQASQREKLARMRYMYMSDLFRASSPVAVSKGWVFESLCHARICAMDTLLLLPMTRDGNRLSRNLKDSPFEIPIGERKIEIYTSHSTAQSTANPATYYVPAEGNNPTFDAFIHGPPGFSVGFQMFVGKSRDVKEKGMTLLRKRLHNYDAARDWKATPIKSVFVVPQQHNDVVVDLPGPGRAFTDIQFFVLEMPGTEHEMFAPDTDTEDSGDEMDID</sequence>
<dbReference type="EMBL" id="JARJCM010000296">
    <property type="protein sequence ID" value="KAJ7019377.1"/>
    <property type="molecule type" value="Genomic_DNA"/>
</dbReference>